<dbReference type="Gene3D" id="2.60.40.10">
    <property type="entry name" value="Immunoglobulins"/>
    <property type="match status" value="1"/>
</dbReference>
<dbReference type="EnsemblMetazoa" id="Aqu2.1.01850_001">
    <property type="protein sequence ID" value="Aqu2.1.01850_001"/>
    <property type="gene ID" value="Aqu2.1.01850"/>
</dbReference>
<evidence type="ECO:0000259" key="1">
    <source>
        <dbReference type="SMART" id="SM00409"/>
    </source>
</evidence>
<feature type="domain" description="Immunoglobulin" evidence="1">
    <location>
        <begin position="158"/>
        <end position="241"/>
    </location>
</feature>
<protein>
    <recommendedName>
        <fullName evidence="1">Immunoglobulin domain-containing protein</fullName>
    </recommendedName>
</protein>
<sequence length="241" mass="26252">MLCQRIPSCRGVYFQSGEKVQQRWNLVVSQPYSFITDPPDDTQPIYVIAKKGLTVSLYCLIRNEGSGGAVIRTSWQTKRSNENIFENVTFGSGVSNGPAYLVDKIEATGLISGTHSNFTLLNFTHDFNLISFRCGQPSEDARIFTLGLPVLPSLLINVPVQTVTEGEDITVPLQQSGSNPFPPCLSSELSLNGNPVSNTGVTVNNYTVSFTNVQRNQSGIYTLTVSNDAGTSNTTFTLDVQ</sequence>
<dbReference type="OrthoDB" id="9446970at2759"/>
<dbReference type="InterPro" id="IPR036179">
    <property type="entry name" value="Ig-like_dom_sf"/>
</dbReference>
<evidence type="ECO:0000313" key="2">
    <source>
        <dbReference type="EnsemblMetazoa" id="Aqu2.1.01850_001"/>
    </source>
</evidence>
<dbReference type="InParanoid" id="A0A1X7SIB1"/>
<name>A0A1X7SIB1_AMPQE</name>
<proteinExistence type="predicted"/>
<dbReference type="SUPFAM" id="SSF48726">
    <property type="entry name" value="Immunoglobulin"/>
    <property type="match status" value="1"/>
</dbReference>
<accession>A0A1X7SIB1</accession>
<organism evidence="2">
    <name type="scientific">Amphimedon queenslandica</name>
    <name type="common">Sponge</name>
    <dbReference type="NCBI Taxonomy" id="400682"/>
    <lineage>
        <taxon>Eukaryota</taxon>
        <taxon>Metazoa</taxon>
        <taxon>Porifera</taxon>
        <taxon>Demospongiae</taxon>
        <taxon>Heteroscleromorpha</taxon>
        <taxon>Haplosclerida</taxon>
        <taxon>Niphatidae</taxon>
        <taxon>Amphimedon</taxon>
    </lineage>
</organism>
<dbReference type="InterPro" id="IPR013783">
    <property type="entry name" value="Ig-like_fold"/>
</dbReference>
<dbReference type="AlphaFoldDB" id="A0A1X7SIB1"/>
<dbReference type="InterPro" id="IPR003599">
    <property type="entry name" value="Ig_sub"/>
</dbReference>
<dbReference type="SMART" id="SM00409">
    <property type="entry name" value="IG"/>
    <property type="match status" value="1"/>
</dbReference>
<reference evidence="2" key="1">
    <citation type="submission" date="2017-05" db="UniProtKB">
        <authorList>
            <consortium name="EnsemblMetazoa"/>
        </authorList>
    </citation>
    <scope>IDENTIFICATION</scope>
</reference>